<dbReference type="PRINTS" id="PR00073">
    <property type="entry name" value="COPRGNOXDASE"/>
</dbReference>
<evidence type="ECO:0000313" key="8">
    <source>
        <dbReference type="EMBL" id="OAD22380.1"/>
    </source>
</evidence>
<name>A0A176S2Y0_9GAMM</name>
<dbReference type="Pfam" id="PF01218">
    <property type="entry name" value="Coprogen_oxidas"/>
    <property type="match status" value="1"/>
</dbReference>
<dbReference type="InterPro" id="IPR036406">
    <property type="entry name" value="Coprogen_oxidase_aer_sf"/>
</dbReference>
<dbReference type="EC" id="1.3.3.3" evidence="4"/>
<proteinExistence type="inferred from homology"/>
<evidence type="ECO:0000256" key="6">
    <source>
        <dbReference type="ARBA" id="ARBA00023133"/>
    </source>
</evidence>
<dbReference type="InterPro" id="IPR001260">
    <property type="entry name" value="Coprogen_oxidase_aer"/>
</dbReference>
<keyword evidence="6" id="KW-0350">Heme biosynthesis</keyword>
<dbReference type="GO" id="GO:0006782">
    <property type="term" value="P:protoporphyrinogen IX biosynthetic process"/>
    <property type="evidence" value="ECO:0007669"/>
    <property type="project" value="TreeGrafter"/>
</dbReference>
<evidence type="ECO:0000313" key="9">
    <source>
        <dbReference type="Proteomes" id="UP000076962"/>
    </source>
</evidence>
<evidence type="ECO:0000256" key="7">
    <source>
        <dbReference type="ARBA" id="ARBA00023244"/>
    </source>
</evidence>
<comment type="pathway">
    <text evidence="1">Porphyrin-containing compound metabolism; protoporphyrin-IX biosynthesis; protoporphyrinogen-IX from coproporphyrinogen-III (O2 route): step 1/1.</text>
</comment>
<comment type="subunit">
    <text evidence="3">Homodimer.</text>
</comment>
<dbReference type="Gene3D" id="3.40.1500.10">
    <property type="entry name" value="Coproporphyrinogen III oxidase, aerobic"/>
    <property type="match status" value="1"/>
</dbReference>
<dbReference type="Proteomes" id="UP000076962">
    <property type="component" value="Unassembled WGS sequence"/>
</dbReference>
<dbReference type="PANTHER" id="PTHR10755">
    <property type="entry name" value="COPROPORPHYRINOGEN III OXIDASE, MITOCHONDRIAL"/>
    <property type="match status" value="1"/>
</dbReference>
<evidence type="ECO:0000256" key="4">
    <source>
        <dbReference type="ARBA" id="ARBA00012869"/>
    </source>
</evidence>
<dbReference type="GO" id="GO:0004109">
    <property type="term" value="F:coproporphyrinogen oxidase activity"/>
    <property type="evidence" value="ECO:0007669"/>
    <property type="project" value="UniProtKB-EC"/>
</dbReference>
<dbReference type="SUPFAM" id="SSF102886">
    <property type="entry name" value="Coproporphyrinogen III oxidase"/>
    <property type="match status" value="1"/>
</dbReference>
<sequence>MSEQYIEPVKNYLLELQNRICTAIAKEEPGHQFHEDEWQRQQGGGGRSRVLSNGLVFEQAGINFSHVYGTKLPASATAQRPELAG</sequence>
<dbReference type="PANTHER" id="PTHR10755:SF0">
    <property type="entry name" value="OXYGEN-DEPENDENT COPROPORPHYRINOGEN-III OXIDASE, MITOCHONDRIAL"/>
    <property type="match status" value="1"/>
</dbReference>
<feature type="non-terminal residue" evidence="8">
    <location>
        <position position="85"/>
    </location>
</feature>
<accession>A0A176S2Y0</accession>
<organism evidence="8 9">
    <name type="scientific">Candidatus Thiomargarita nelsonii</name>
    <dbReference type="NCBI Taxonomy" id="1003181"/>
    <lineage>
        <taxon>Bacteria</taxon>
        <taxon>Pseudomonadati</taxon>
        <taxon>Pseudomonadota</taxon>
        <taxon>Gammaproteobacteria</taxon>
        <taxon>Thiotrichales</taxon>
        <taxon>Thiotrichaceae</taxon>
        <taxon>Thiomargarita</taxon>
    </lineage>
</organism>
<comment type="similarity">
    <text evidence="2">Belongs to the aerobic coproporphyrinogen-III oxidase family.</text>
</comment>
<evidence type="ECO:0000256" key="1">
    <source>
        <dbReference type="ARBA" id="ARBA00005168"/>
    </source>
</evidence>
<dbReference type="PATRIC" id="fig|1003181.4.peg.2513"/>
<comment type="caution">
    <text evidence="8">The sequence shown here is derived from an EMBL/GenBank/DDBJ whole genome shotgun (WGS) entry which is preliminary data.</text>
</comment>
<evidence type="ECO:0000256" key="2">
    <source>
        <dbReference type="ARBA" id="ARBA00010644"/>
    </source>
</evidence>
<protein>
    <recommendedName>
        <fullName evidence="4">coproporphyrinogen oxidase</fullName>
        <ecNumber evidence="4">1.3.3.3</ecNumber>
    </recommendedName>
</protein>
<dbReference type="EMBL" id="LUTY01000983">
    <property type="protein sequence ID" value="OAD22380.1"/>
    <property type="molecule type" value="Genomic_DNA"/>
</dbReference>
<dbReference type="AlphaFoldDB" id="A0A176S2Y0"/>
<reference evidence="8 9" key="1">
    <citation type="submission" date="2016-05" db="EMBL/GenBank/DDBJ databases">
        <title>Single-cell genome of chain-forming Candidatus Thiomargarita nelsonii and comparison to other large sulfur-oxidizing bacteria.</title>
        <authorList>
            <person name="Winkel M."/>
            <person name="Salman V."/>
            <person name="Woyke T."/>
            <person name="Schulz-Vogt H."/>
            <person name="Richter M."/>
            <person name="Flood B."/>
            <person name="Bailey J."/>
            <person name="Amann R."/>
            <person name="Mussmann M."/>
        </authorList>
    </citation>
    <scope>NUCLEOTIDE SEQUENCE [LARGE SCALE GENOMIC DNA]</scope>
    <source>
        <strain evidence="8 9">THI036</strain>
    </source>
</reference>
<keyword evidence="9" id="KW-1185">Reference proteome</keyword>
<keyword evidence="7" id="KW-0627">Porphyrin biosynthesis</keyword>
<gene>
    <name evidence="8" type="ORF">THIOM_001818</name>
</gene>
<evidence type="ECO:0000256" key="3">
    <source>
        <dbReference type="ARBA" id="ARBA00011738"/>
    </source>
</evidence>
<keyword evidence="5" id="KW-0560">Oxidoreductase</keyword>
<evidence type="ECO:0000256" key="5">
    <source>
        <dbReference type="ARBA" id="ARBA00023002"/>
    </source>
</evidence>
<dbReference type="GO" id="GO:0005737">
    <property type="term" value="C:cytoplasm"/>
    <property type="evidence" value="ECO:0007669"/>
    <property type="project" value="TreeGrafter"/>
</dbReference>